<gene>
    <name evidence="1" type="ORF">J2S18_002534</name>
</gene>
<organism evidence="1 2">
    <name type="scientific">Eubacterium multiforme</name>
    <dbReference type="NCBI Taxonomy" id="83339"/>
    <lineage>
        <taxon>Bacteria</taxon>
        <taxon>Bacillati</taxon>
        <taxon>Bacillota</taxon>
        <taxon>Clostridia</taxon>
        <taxon>Eubacteriales</taxon>
        <taxon>Eubacteriaceae</taxon>
        <taxon>Eubacterium</taxon>
    </lineage>
</organism>
<comment type="caution">
    <text evidence="1">The sequence shown here is derived from an EMBL/GenBank/DDBJ whole genome shotgun (WGS) entry which is preliminary data.</text>
</comment>
<keyword evidence="2" id="KW-1185">Reference proteome</keyword>
<dbReference type="Proteomes" id="UP001228504">
    <property type="component" value="Unassembled WGS sequence"/>
</dbReference>
<accession>A0ABT9UW78</accession>
<dbReference type="EMBL" id="JAUSUF010000010">
    <property type="protein sequence ID" value="MDQ0150586.1"/>
    <property type="molecule type" value="Genomic_DNA"/>
</dbReference>
<sequence length="60" mass="7208">MDIKLKDLLSCVSTFQTILIKNREEEFYPTYIDIQNYGEYYIRDVQADEDVLRISINEEI</sequence>
<proteinExistence type="predicted"/>
<evidence type="ECO:0000313" key="2">
    <source>
        <dbReference type="Proteomes" id="UP001228504"/>
    </source>
</evidence>
<protein>
    <submittedName>
        <fullName evidence="1">Uncharacterized protein</fullName>
    </submittedName>
</protein>
<reference evidence="1 2" key="1">
    <citation type="submission" date="2023-07" db="EMBL/GenBank/DDBJ databases">
        <title>Genomic Encyclopedia of Type Strains, Phase IV (KMG-IV): sequencing the most valuable type-strain genomes for metagenomic binning, comparative biology and taxonomic classification.</title>
        <authorList>
            <person name="Goeker M."/>
        </authorList>
    </citation>
    <scope>NUCLEOTIDE SEQUENCE [LARGE SCALE GENOMIC DNA]</scope>
    <source>
        <strain evidence="1 2">DSM 20694</strain>
    </source>
</reference>
<dbReference type="RefSeq" id="WP_307487315.1">
    <property type="nucleotide sequence ID" value="NZ_JAUSUF010000010.1"/>
</dbReference>
<evidence type="ECO:0000313" key="1">
    <source>
        <dbReference type="EMBL" id="MDQ0150586.1"/>
    </source>
</evidence>
<name>A0ABT9UW78_9FIRM</name>